<dbReference type="EMBL" id="FOJW01000006">
    <property type="protein sequence ID" value="SFB05534.1"/>
    <property type="molecule type" value="Genomic_DNA"/>
</dbReference>
<accession>A0A1I0XX77</accession>
<evidence type="ECO:0000259" key="3">
    <source>
        <dbReference type="PROSITE" id="PS50893"/>
    </source>
</evidence>
<evidence type="ECO:0000256" key="2">
    <source>
        <dbReference type="ARBA" id="ARBA00022840"/>
    </source>
</evidence>
<dbReference type="InterPro" id="IPR003439">
    <property type="entry name" value="ABC_transporter-like_ATP-bd"/>
</dbReference>
<name>A0A1I0XX77_9BACI</name>
<dbReference type="PANTHER" id="PTHR42855">
    <property type="entry name" value="ABC TRANSPORTER ATP-BINDING SUBUNIT"/>
    <property type="match status" value="1"/>
</dbReference>
<dbReference type="PROSITE" id="PS50893">
    <property type="entry name" value="ABC_TRANSPORTER_2"/>
    <property type="match status" value="1"/>
</dbReference>
<dbReference type="PANTHER" id="PTHR42855:SF2">
    <property type="entry name" value="DRUG RESISTANCE ABC TRANSPORTER,ATP-BINDING PROTEIN"/>
    <property type="match status" value="1"/>
</dbReference>
<dbReference type="Pfam" id="PF00005">
    <property type="entry name" value="ABC_tran"/>
    <property type="match status" value="1"/>
</dbReference>
<proteinExistence type="predicted"/>
<organism evidence="4 5">
    <name type="scientific">Lentibacillus halodurans</name>
    <dbReference type="NCBI Taxonomy" id="237679"/>
    <lineage>
        <taxon>Bacteria</taxon>
        <taxon>Bacillati</taxon>
        <taxon>Bacillota</taxon>
        <taxon>Bacilli</taxon>
        <taxon>Bacillales</taxon>
        <taxon>Bacillaceae</taxon>
        <taxon>Lentibacillus</taxon>
    </lineage>
</organism>
<dbReference type="FunFam" id="3.40.50.300:FF:000011">
    <property type="entry name" value="Putative ABC transporter ATP-binding component"/>
    <property type="match status" value="1"/>
</dbReference>
<gene>
    <name evidence="4" type="ORF">SAMN04488072_10696</name>
</gene>
<evidence type="ECO:0000313" key="5">
    <source>
        <dbReference type="Proteomes" id="UP000198642"/>
    </source>
</evidence>
<evidence type="ECO:0000313" key="4">
    <source>
        <dbReference type="EMBL" id="SFB05534.1"/>
    </source>
</evidence>
<feature type="domain" description="ABC transporter" evidence="3">
    <location>
        <begin position="4"/>
        <end position="252"/>
    </location>
</feature>
<evidence type="ECO:0000256" key="1">
    <source>
        <dbReference type="ARBA" id="ARBA00022741"/>
    </source>
</evidence>
<dbReference type="GO" id="GO:0016887">
    <property type="term" value="F:ATP hydrolysis activity"/>
    <property type="evidence" value="ECO:0007669"/>
    <property type="project" value="InterPro"/>
</dbReference>
<sequence>MFILKGKGLSKEWNGKTLFRNIDIAFRKGEHLALFGRNGAGKTTLLNGLLGKVPFDAGTVERFVPADHWGILEQDPDYSLSITVMAFVQSAAGKVFELKRQMEALHMQSEMDMEKYTDIYSAFLDHDGYQLEPEAENALHQVKLPSSVWDQPYDQLSGGQKTRAQLARLILQKPECIIMDEPTNHLDKGTIEWLEEWLVHYSGAVLFVSHDRYFLDRTADAILELSPDSCKRYEGGYTAYRNQKEVERRTQEMLYQKQQKRKEALLNTIRNYQQWFQQAHKAAGQNDFARSKAKKNVSRFKAKEKELERLEKNQVKKPQADQKVNVRLDDAYFSARRLVRIEQLSFAYGR</sequence>
<dbReference type="SMART" id="SM00382">
    <property type="entry name" value="AAA"/>
    <property type="match status" value="1"/>
</dbReference>
<dbReference type="InterPro" id="IPR027417">
    <property type="entry name" value="P-loop_NTPase"/>
</dbReference>
<protein>
    <submittedName>
        <fullName evidence="4">ABC transporter</fullName>
    </submittedName>
</protein>
<dbReference type="InterPro" id="IPR003593">
    <property type="entry name" value="AAA+_ATPase"/>
</dbReference>
<dbReference type="SUPFAM" id="SSF52540">
    <property type="entry name" value="P-loop containing nucleoside triphosphate hydrolases"/>
    <property type="match status" value="1"/>
</dbReference>
<dbReference type="InterPro" id="IPR051309">
    <property type="entry name" value="ABCF_ATPase"/>
</dbReference>
<keyword evidence="1" id="KW-0547">Nucleotide-binding</keyword>
<dbReference type="Gene3D" id="3.40.50.300">
    <property type="entry name" value="P-loop containing nucleotide triphosphate hydrolases"/>
    <property type="match status" value="1"/>
</dbReference>
<dbReference type="CDD" id="cd03221">
    <property type="entry name" value="ABCF_EF-3"/>
    <property type="match status" value="1"/>
</dbReference>
<dbReference type="GO" id="GO:0005524">
    <property type="term" value="F:ATP binding"/>
    <property type="evidence" value="ECO:0007669"/>
    <property type="project" value="UniProtKB-KW"/>
</dbReference>
<keyword evidence="2" id="KW-0067">ATP-binding</keyword>
<dbReference type="STRING" id="237679.SAMN04488072_10696"/>
<dbReference type="PROSITE" id="PS00211">
    <property type="entry name" value="ABC_TRANSPORTER_1"/>
    <property type="match status" value="1"/>
</dbReference>
<keyword evidence="5" id="KW-1185">Reference proteome</keyword>
<dbReference type="AlphaFoldDB" id="A0A1I0XX77"/>
<dbReference type="InterPro" id="IPR017871">
    <property type="entry name" value="ABC_transporter-like_CS"/>
</dbReference>
<dbReference type="RefSeq" id="WP_244535711.1">
    <property type="nucleotide sequence ID" value="NZ_FOJW01000006.1"/>
</dbReference>
<dbReference type="Proteomes" id="UP000198642">
    <property type="component" value="Unassembled WGS sequence"/>
</dbReference>
<reference evidence="4 5" key="1">
    <citation type="submission" date="2016-10" db="EMBL/GenBank/DDBJ databases">
        <authorList>
            <person name="de Groot N.N."/>
        </authorList>
    </citation>
    <scope>NUCLEOTIDE SEQUENCE [LARGE SCALE GENOMIC DNA]</scope>
    <source>
        <strain evidence="4 5">CGMCC 1.3702</strain>
    </source>
</reference>